<evidence type="ECO:0000313" key="2">
    <source>
        <dbReference type="Proteomes" id="UP000253507"/>
    </source>
</evidence>
<dbReference type="Proteomes" id="UP000253507">
    <property type="component" value="Unassembled WGS sequence"/>
</dbReference>
<sequence>MTTVDRVSPVVLVRIWCGCGAALADRLGWASRCDLRAGRTRLWRDPTRLGLARPSPPSATASAGNTPLLVVDTARTITLTCVDGEGSGVGDPKLHHYVPQFYLRRFVDSVERLWVWDKTSDRVFRTQPKAIAAETNFYLLPELAEHGYDPVELERQFADLEGQVSAITGQWLEWIRHGNPGDSLPVPDVNREIVSLFLALQSLRTADARSILVAFSALHGYEVSSDEEIRSLHAEVLWSDDLISRFADRMSRCAWVFALNETSARFVTSDNPLAFRTSDNRMWVKPGNLSKDAYVVYPLAPDVIMYCYPDEGAWHNVNISRFDCKISPVALVEEMVQSENSAQVFMASRFVISSQNSFSFEREFAKTIGTDRYAPPIEE</sequence>
<dbReference type="Pfam" id="PF14022">
    <property type="entry name" value="DUF4238"/>
    <property type="match status" value="1"/>
</dbReference>
<comment type="caution">
    <text evidence="1">The sequence shown here is derived from an EMBL/GenBank/DDBJ whole genome shotgun (WGS) entry which is preliminary data.</text>
</comment>
<organism evidence="1 2">
    <name type="scientific">Streptomyces reniochalinae</name>
    <dbReference type="NCBI Taxonomy" id="2250578"/>
    <lineage>
        <taxon>Bacteria</taxon>
        <taxon>Bacillati</taxon>
        <taxon>Actinomycetota</taxon>
        <taxon>Actinomycetes</taxon>
        <taxon>Kitasatosporales</taxon>
        <taxon>Streptomycetaceae</taxon>
        <taxon>Streptomyces</taxon>
    </lineage>
</organism>
<evidence type="ECO:0000313" key="1">
    <source>
        <dbReference type="EMBL" id="RCG23804.1"/>
    </source>
</evidence>
<keyword evidence="2" id="KW-1185">Reference proteome</keyword>
<accession>A0A367F0B9</accession>
<dbReference type="OrthoDB" id="580988at2"/>
<gene>
    <name evidence="1" type="ORF">DQ392_03710</name>
</gene>
<proteinExistence type="predicted"/>
<dbReference type="EMBL" id="QOIM01000022">
    <property type="protein sequence ID" value="RCG23804.1"/>
    <property type="molecule type" value="Genomic_DNA"/>
</dbReference>
<protein>
    <submittedName>
        <fullName evidence="1">DUF4238 domain-containing protein</fullName>
    </submittedName>
</protein>
<name>A0A367F0B9_9ACTN</name>
<dbReference type="AlphaFoldDB" id="A0A367F0B9"/>
<dbReference type="InterPro" id="IPR025332">
    <property type="entry name" value="DUF4238"/>
</dbReference>
<reference evidence="1 2" key="1">
    <citation type="submission" date="2018-06" db="EMBL/GenBank/DDBJ databases">
        <title>Streptomyces reniochalinae sp. nov. and Streptomyces diacarnus sp. nov. from marine sponges.</title>
        <authorList>
            <person name="Li L."/>
        </authorList>
    </citation>
    <scope>NUCLEOTIDE SEQUENCE [LARGE SCALE GENOMIC DNA]</scope>
    <source>
        <strain evidence="1 2">LHW50302</strain>
    </source>
</reference>